<accession>A0ABD1WPF1</accession>
<comment type="caution">
    <text evidence="2">The sequence shown here is derived from an EMBL/GenBank/DDBJ whole genome shotgun (WGS) entry which is preliminary data.</text>
</comment>
<dbReference type="EMBL" id="JBFOLJ010000002">
    <property type="protein sequence ID" value="KAL2551544.1"/>
    <property type="molecule type" value="Genomic_DNA"/>
</dbReference>
<dbReference type="Proteomes" id="UP001604277">
    <property type="component" value="Unassembled WGS sequence"/>
</dbReference>
<name>A0ABD1WPF1_9LAMI</name>
<organism evidence="2 3">
    <name type="scientific">Forsythia ovata</name>
    <dbReference type="NCBI Taxonomy" id="205694"/>
    <lineage>
        <taxon>Eukaryota</taxon>
        <taxon>Viridiplantae</taxon>
        <taxon>Streptophyta</taxon>
        <taxon>Embryophyta</taxon>
        <taxon>Tracheophyta</taxon>
        <taxon>Spermatophyta</taxon>
        <taxon>Magnoliopsida</taxon>
        <taxon>eudicotyledons</taxon>
        <taxon>Gunneridae</taxon>
        <taxon>Pentapetalae</taxon>
        <taxon>asterids</taxon>
        <taxon>lamiids</taxon>
        <taxon>Lamiales</taxon>
        <taxon>Oleaceae</taxon>
        <taxon>Forsythieae</taxon>
        <taxon>Forsythia</taxon>
    </lineage>
</organism>
<proteinExistence type="predicted"/>
<feature type="region of interest" description="Disordered" evidence="1">
    <location>
        <begin position="27"/>
        <end position="114"/>
    </location>
</feature>
<evidence type="ECO:0000256" key="1">
    <source>
        <dbReference type="SAM" id="MobiDB-lite"/>
    </source>
</evidence>
<gene>
    <name evidence="2" type="ORF">Fot_05163</name>
</gene>
<evidence type="ECO:0000313" key="2">
    <source>
        <dbReference type="EMBL" id="KAL2551544.1"/>
    </source>
</evidence>
<sequence length="114" mass="12519">MVSILSEIWLNYVSHLLISKTYSHLRRRDRGADQNYAGVKETTVPCAPSPPPSVDGGNAQNNGTASVYQQRRCHYLSRSGDGSQNSHRRDQGEIAAPQCAFAGERETSTKIMPA</sequence>
<keyword evidence="3" id="KW-1185">Reference proteome</keyword>
<feature type="compositionally biased region" description="Polar residues" evidence="1">
    <location>
        <begin position="58"/>
        <end position="69"/>
    </location>
</feature>
<evidence type="ECO:0000313" key="3">
    <source>
        <dbReference type="Proteomes" id="UP001604277"/>
    </source>
</evidence>
<reference evidence="3" key="1">
    <citation type="submission" date="2024-07" db="EMBL/GenBank/DDBJ databases">
        <title>Two chromosome-level genome assemblies of Korean endemic species Abeliophyllum distichum and Forsythia ovata (Oleaceae).</title>
        <authorList>
            <person name="Jang H."/>
        </authorList>
    </citation>
    <scope>NUCLEOTIDE SEQUENCE [LARGE SCALE GENOMIC DNA]</scope>
</reference>
<dbReference type="AlphaFoldDB" id="A0ABD1WPF1"/>
<protein>
    <submittedName>
        <fullName evidence="2">Uncharacterized protein</fullName>
    </submittedName>
</protein>